<dbReference type="Gene3D" id="3.90.1750.20">
    <property type="entry name" value="Putative Large Serine Recombinase, Chain B, Domain 2"/>
    <property type="match status" value="1"/>
</dbReference>
<keyword evidence="1" id="KW-0175">Coiled coil</keyword>
<dbReference type="PANTHER" id="PTHR30461">
    <property type="entry name" value="DNA-INVERTASE FROM LAMBDOID PROPHAGE"/>
    <property type="match status" value="1"/>
</dbReference>
<dbReference type="Gene3D" id="3.40.50.1390">
    <property type="entry name" value="Resolvase, N-terminal catalytic domain"/>
    <property type="match status" value="1"/>
</dbReference>
<keyword evidence="5" id="KW-1185">Reference proteome</keyword>
<evidence type="ECO:0000259" key="3">
    <source>
        <dbReference type="PROSITE" id="PS51737"/>
    </source>
</evidence>
<feature type="coiled-coil region" evidence="1">
    <location>
        <begin position="385"/>
        <end position="446"/>
    </location>
</feature>
<dbReference type="SUPFAM" id="SSF53041">
    <property type="entry name" value="Resolvase-like"/>
    <property type="match status" value="1"/>
</dbReference>
<sequence length="532" mass="58728">MRVAIYARFSTDKQKETSVTDQVKVCAKCAHTFDDCEIVAQHSDEGVSGSTRVESRAGGKKLMADAMAGHFEVLVVEALDRLSRDQVEQETILRRLEFRGIRIIGVADGYDSTSSSRKVQRAVRGLVNELYIDDLRCKTLRGQTGQVERGFVAGGKSYGYDIVKTDHGSDYRVNEEQAKWVRFIFEKFAAGWSTFQLCDYLNANGVPSPCNSTWMRSALYGSPRKGSGILNNSAYIGVYIWNRSQWIKDPDTGARVRQDRPESEWTTEHRDHYRIVTDEVWQAVRARMGTDRLNAGTSGAGRPPRTLFGGLLRCPSCGGAMVAVSARAYGCVTRKERGSAACPGVHLRREQTDERLLGVLRDELGADVSQADIEAAVRRYFAGEYAGAQESAKQIKEKIGELTDEIANLTAALAKIGVSDALLEALSKKEREREALKRTLAHTQVNADQFTDIARRVRERTNELREALSGDATAEARQIIAKLMGPIGIELRDGAYFAAFDDVSERMLLSATGEMSPIVVAGVGFEPTTFGL</sequence>
<dbReference type="PROSITE" id="PS51737">
    <property type="entry name" value="RECOMBINASE_DNA_BIND"/>
    <property type="match status" value="1"/>
</dbReference>
<dbReference type="InterPro" id="IPR025827">
    <property type="entry name" value="Zn_ribbon_recom_dom"/>
</dbReference>
<dbReference type="GO" id="GO:0000150">
    <property type="term" value="F:DNA strand exchange activity"/>
    <property type="evidence" value="ECO:0007669"/>
    <property type="project" value="InterPro"/>
</dbReference>
<dbReference type="InterPro" id="IPR050639">
    <property type="entry name" value="SSR_resolvase"/>
</dbReference>
<dbReference type="OrthoDB" id="8585334at2"/>
<evidence type="ECO:0000259" key="2">
    <source>
        <dbReference type="PROSITE" id="PS51736"/>
    </source>
</evidence>
<proteinExistence type="predicted"/>
<dbReference type="CDD" id="cd00338">
    <property type="entry name" value="Ser_Recombinase"/>
    <property type="match status" value="1"/>
</dbReference>
<protein>
    <submittedName>
        <fullName evidence="4">Recombinase family protein</fullName>
    </submittedName>
</protein>
<reference evidence="4" key="1">
    <citation type="journal article" date="2015" name="Genome Announc.">
        <title>Draft Genome Sequence of the Polyhydroxyalkanoate-Producing Bacterium Burkholderia sacchari LMG 19450 Isolated from Brazilian Sugarcane Plantation Soil.</title>
        <authorList>
            <person name="Alexandrino P.M."/>
            <person name="Mendonca T.T."/>
            <person name="Guaman Bautista L.P."/>
            <person name="Cherix J."/>
            <person name="Lozano-Sakalauskas G.C."/>
            <person name="Fujita A."/>
            <person name="Ramos Filho E."/>
            <person name="Long P."/>
            <person name="Padilla G."/>
            <person name="Taciro M.K."/>
            <person name="Gomez J.G."/>
            <person name="Silva L.F."/>
        </authorList>
    </citation>
    <scope>NUCLEOTIDE SEQUENCE</scope>
    <source>
        <strain evidence="4">LMG 19450</strain>
    </source>
</reference>
<gene>
    <name evidence="4" type="ORF">NH14_030430</name>
</gene>
<dbReference type="PANTHER" id="PTHR30461:SF23">
    <property type="entry name" value="DNA RECOMBINASE-RELATED"/>
    <property type="match status" value="1"/>
</dbReference>
<dbReference type="InterPro" id="IPR038109">
    <property type="entry name" value="DNA_bind_recomb_sf"/>
</dbReference>
<reference evidence="4" key="2">
    <citation type="submission" date="2020-04" db="EMBL/GenBank/DDBJ databases">
        <authorList>
            <person name="Alexandrino P."/>
            <person name="Mendonca T."/>
            <person name="Guaman L."/>
            <person name="Cherix J."/>
            <person name="Lozano-Sakalauskas G."/>
            <person name="Fujita A."/>
            <person name="Filho E.R."/>
            <person name="Long P."/>
            <person name="Padilla G."/>
            <person name="Taciro M.K."/>
            <person name="Gomez J.G."/>
            <person name="Silva L.F."/>
            <person name="Torres M."/>
        </authorList>
    </citation>
    <scope>NUCLEOTIDE SEQUENCE</scope>
    <source>
        <strain evidence="4">LMG 19450</strain>
    </source>
</reference>
<feature type="domain" description="Recombinase" evidence="3">
    <location>
        <begin position="157"/>
        <end position="294"/>
    </location>
</feature>
<dbReference type="InterPro" id="IPR036162">
    <property type="entry name" value="Resolvase-like_N_sf"/>
</dbReference>
<dbReference type="Proteomes" id="UP000030460">
    <property type="component" value="Unassembled WGS sequence"/>
</dbReference>
<dbReference type="SMART" id="SM00857">
    <property type="entry name" value="Resolvase"/>
    <property type="match status" value="1"/>
</dbReference>
<dbReference type="EMBL" id="JTDB02000014">
    <property type="protein sequence ID" value="NLP65378.1"/>
    <property type="molecule type" value="Genomic_DNA"/>
</dbReference>
<dbReference type="PROSITE" id="PS51736">
    <property type="entry name" value="RECOMBINASES_3"/>
    <property type="match status" value="1"/>
</dbReference>
<dbReference type="Pfam" id="PF00239">
    <property type="entry name" value="Resolvase"/>
    <property type="match status" value="1"/>
</dbReference>
<dbReference type="Pfam" id="PF13408">
    <property type="entry name" value="Zn_ribbon_recom"/>
    <property type="match status" value="1"/>
</dbReference>
<dbReference type="GO" id="GO:0003677">
    <property type="term" value="F:DNA binding"/>
    <property type="evidence" value="ECO:0007669"/>
    <property type="project" value="InterPro"/>
</dbReference>
<evidence type="ECO:0000313" key="5">
    <source>
        <dbReference type="Proteomes" id="UP000030460"/>
    </source>
</evidence>
<dbReference type="Pfam" id="PF07508">
    <property type="entry name" value="Recombinase"/>
    <property type="match status" value="1"/>
</dbReference>
<comment type="caution">
    <text evidence="4">The sequence shown here is derived from an EMBL/GenBank/DDBJ whole genome shotgun (WGS) entry which is preliminary data.</text>
</comment>
<dbReference type="AlphaFoldDB" id="A0A8T6ZL40"/>
<name>A0A8T6ZL40_9BURK</name>
<dbReference type="InterPro" id="IPR011109">
    <property type="entry name" value="DNA_bind_recombinase_dom"/>
</dbReference>
<dbReference type="InterPro" id="IPR006119">
    <property type="entry name" value="Resolv_N"/>
</dbReference>
<evidence type="ECO:0000256" key="1">
    <source>
        <dbReference type="SAM" id="Coils"/>
    </source>
</evidence>
<organism evidence="4 5">
    <name type="scientific">Paraburkholderia sacchari</name>
    <dbReference type="NCBI Taxonomy" id="159450"/>
    <lineage>
        <taxon>Bacteria</taxon>
        <taxon>Pseudomonadati</taxon>
        <taxon>Pseudomonadota</taxon>
        <taxon>Betaproteobacteria</taxon>
        <taxon>Burkholderiales</taxon>
        <taxon>Burkholderiaceae</taxon>
        <taxon>Paraburkholderia</taxon>
    </lineage>
</organism>
<evidence type="ECO:0000313" key="4">
    <source>
        <dbReference type="EMBL" id="NLP65378.1"/>
    </source>
</evidence>
<accession>A0A8T6ZL40</accession>
<feature type="domain" description="Resolvase/invertase-type recombinase catalytic" evidence="2">
    <location>
        <begin position="2"/>
        <end position="150"/>
    </location>
</feature>